<dbReference type="EMBL" id="CP106735">
    <property type="protein sequence ID" value="UXX78157.1"/>
    <property type="molecule type" value="Genomic_DNA"/>
</dbReference>
<keyword evidence="3" id="KW-1185">Reference proteome</keyword>
<evidence type="ECO:0000313" key="2">
    <source>
        <dbReference type="EMBL" id="UXX78157.1"/>
    </source>
</evidence>
<feature type="signal peptide" evidence="1">
    <location>
        <begin position="1"/>
        <end position="22"/>
    </location>
</feature>
<protein>
    <recommendedName>
        <fullName evidence="4">Outer membrane protein beta-barrel domain-containing protein</fullName>
    </recommendedName>
</protein>
<evidence type="ECO:0000313" key="3">
    <source>
        <dbReference type="Proteomes" id="UP001062165"/>
    </source>
</evidence>
<evidence type="ECO:0008006" key="4">
    <source>
        <dbReference type="Google" id="ProtNLM"/>
    </source>
</evidence>
<dbReference type="RefSeq" id="WP_263049903.1">
    <property type="nucleotide sequence ID" value="NZ_CP106735.1"/>
</dbReference>
<proteinExistence type="predicted"/>
<dbReference type="Proteomes" id="UP001062165">
    <property type="component" value="Chromosome"/>
</dbReference>
<sequence length="176" mass="20065">MKKTTFLLLLISICFVSERLQAQESTEKEAKNSISISLGHTHVIKGVRDGKNQWLALPSWAIDYNRELNESWYVGLHNEIITEDFEVKSAKEEVIERTFPVSMVAVVGFRPKEYLSFIVGGGAEWAEEETFQVIRLGVEPAFPISDYMELVIGAMYDFKINAYNSWSISFGVARKF</sequence>
<evidence type="ECO:0000256" key="1">
    <source>
        <dbReference type="SAM" id="SignalP"/>
    </source>
</evidence>
<keyword evidence="1" id="KW-0732">Signal</keyword>
<reference evidence="2" key="1">
    <citation type="submission" date="2022-10" db="EMBL/GenBank/DDBJ databases">
        <title>Comparative genomics and taxonomic characterization of three novel marine species of genus Reichenbachiella exhibiting antioxidant and polysaccharide degradation activities.</title>
        <authorList>
            <person name="Muhammad N."/>
            <person name="Lee Y.-J."/>
            <person name="Ko J."/>
            <person name="Kim S.-G."/>
        </authorList>
    </citation>
    <scope>NUCLEOTIDE SEQUENCE</scope>
    <source>
        <strain evidence="2">Wsw4-B4</strain>
    </source>
</reference>
<gene>
    <name evidence="2" type="ORF">N7E81_12385</name>
</gene>
<name>A0ABY6CW60_9BACT</name>
<organism evidence="2 3">
    <name type="scientific">Reichenbachiella carrageenanivorans</name>
    <dbReference type="NCBI Taxonomy" id="2979869"/>
    <lineage>
        <taxon>Bacteria</taxon>
        <taxon>Pseudomonadati</taxon>
        <taxon>Bacteroidota</taxon>
        <taxon>Cytophagia</taxon>
        <taxon>Cytophagales</taxon>
        <taxon>Reichenbachiellaceae</taxon>
        <taxon>Reichenbachiella</taxon>
    </lineage>
</organism>
<accession>A0ABY6CW60</accession>
<feature type="chain" id="PRO_5046682964" description="Outer membrane protein beta-barrel domain-containing protein" evidence="1">
    <location>
        <begin position="23"/>
        <end position="176"/>
    </location>
</feature>